<dbReference type="PANTHER" id="PTHR42865">
    <property type="entry name" value="PROTON/GLUTAMATE-ASPARTATE SYMPORTER"/>
    <property type="match status" value="1"/>
</dbReference>
<proteinExistence type="predicted"/>
<protein>
    <submittedName>
        <fullName evidence="9">Glutamate-aspartate carrier protein</fullName>
    </submittedName>
</protein>
<name>A0A0K2BKY3_9GAMM</name>
<keyword evidence="3" id="KW-1003">Cell membrane</keyword>
<reference evidence="9 10" key="1">
    <citation type="submission" date="2015-06" db="EMBL/GenBank/DDBJ databases">
        <title>Lineage-specific patterns of genome deterioration in obligate symbionts.</title>
        <authorList>
            <person name="Bennett G.M."/>
            <person name="McCutcheon J.P."/>
            <person name="McDonald B.R."/>
            <person name="Moran N.A."/>
        </authorList>
    </citation>
    <scope>NUCLEOTIDE SEQUENCE [LARGE SCALE GENOMIC DNA]</scope>
    <source>
        <strain evidence="9 10">B-GSS</strain>
    </source>
</reference>
<dbReference type="GO" id="GO:0006835">
    <property type="term" value="P:dicarboxylic acid transport"/>
    <property type="evidence" value="ECO:0007669"/>
    <property type="project" value="TreeGrafter"/>
</dbReference>
<evidence type="ECO:0000256" key="1">
    <source>
        <dbReference type="ARBA" id="ARBA00004651"/>
    </source>
</evidence>
<dbReference type="InterPro" id="IPR001991">
    <property type="entry name" value="Na-dicarboxylate_symporter"/>
</dbReference>
<keyword evidence="5" id="KW-0769">Symport</keyword>
<feature type="transmembrane region" description="Helical" evidence="8">
    <location>
        <begin position="161"/>
        <end position="179"/>
    </location>
</feature>
<gene>
    <name evidence="9" type="primary">gltP</name>
    <name evidence="9" type="ORF">AB162_087</name>
</gene>
<evidence type="ECO:0000256" key="7">
    <source>
        <dbReference type="ARBA" id="ARBA00023136"/>
    </source>
</evidence>
<evidence type="ECO:0000256" key="6">
    <source>
        <dbReference type="ARBA" id="ARBA00022989"/>
    </source>
</evidence>
<feature type="transmembrane region" description="Helical" evidence="8">
    <location>
        <begin position="237"/>
        <end position="257"/>
    </location>
</feature>
<comment type="subcellular location">
    <subcellularLocation>
        <location evidence="1">Cell membrane</location>
        <topology evidence="1">Multi-pass membrane protein</topology>
    </subcellularLocation>
</comment>
<dbReference type="AlphaFoldDB" id="A0A0K2BKY3"/>
<dbReference type="OrthoDB" id="9766690at2"/>
<keyword evidence="10" id="KW-1185">Reference proteome</keyword>
<keyword evidence="6 8" id="KW-1133">Transmembrane helix</keyword>
<sequence length="433" mass="46707">MKQFKFTLAWKICLALLLGIALGAILHDKVPIRDWMIKNILYPTGEIFIRMIKMIVIPIIMTTLVTGIAGIGDVKKLGSIGLKTIIYFEIITTIAIIIGITLANIFHPGQGIDISTLARVDISQYAQKTIEVKSNFNSSIVSTILSLIPSNIFASMVKGEILPIIFFSVLFGLGLSSLPGKNKKPLLHIFNAIAETMFKVTNIVMGYAPIGVFALISVTIANFGFASLLPLGKLVLLVYGTIIFFALVVLGAVARLWQLRILILIRILKEELILAYSTASSESVLPRIIEKMEAYGAPATITGFVVSTGYSFNLDGSTLYQSIAAIFIAQLYGIDLSISQEIILVLTLMVTSKGIAGAPGVSFIVLLATLGSVGLPLEGLAFIAGVDRILDMARTALNIVGNALAVLVVAKWENKYDSVQALAYEKKILIGKS</sequence>
<dbReference type="GO" id="GO:0015293">
    <property type="term" value="F:symporter activity"/>
    <property type="evidence" value="ECO:0007669"/>
    <property type="project" value="UniProtKB-KW"/>
</dbReference>
<dbReference type="RefSeq" id="WP_053096523.1">
    <property type="nucleotide sequence ID" value="NZ_CP011787.1"/>
</dbReference>
<dbReference type="Pfam" id="PF00375">
    <property type="entry name" value="SDF"/>
    <property type="match status" value="1"/>
</dbReference>
<dbReference type="FunFam" id="1.10.3860.10:FF:000001">
    <property type="entry name" value="C4-dicarboxylate transport protein"/>
    <property type="match status" value="1"/>
</dbReference>
<evidence type="ECO:0000313" key="9">
    <source>
        <dbReference type="EMBL" id="AKZ65708.1"/>
    </source>
</evidence>
<dbReference type="Proteomes" id="UP000056466">
    <property type="component" value="Chromosome"/>
</dbReference>
<dbReference type="InterPro" id="IPR018107">
    <property type="entry name" value="Na-dicarboxylate_symporter_CS"/>
</dbReference>
<feature type="transmembrane region" description="Helical" evidence="8">
    <location>
        <begin position="84"/>
        <end position="106"/>
    </location>
</feature>
<dbReference type="KEGG" id="bcig:AB162_087"/>
<feature type="transmembrane region" description="Helical" evidence="8">
    <location>
        <begin position="363"/>
        <end position="386"/>
    </location>
</feature>
<keyword evidence="7 8" id="KW-0472">Membrane</keyword>
<keyword evidence="4 8" id="KW-0812">Transmembrane</keyword>
<organism evidence="9 10">
    <name type="scientific">Candidatus Palibaumannia cicadellinicola</name>
    <dbReference type="NCBI Taxonomy" id="186490"/>
    <lineage>
        <taxon>Bacteria</taxon>
        <taxon>Pseudomonadati</taxon>
        <taxon>Pseudomonadota</taxon>
        <taxon>Gammaproteobacteria</taxon>
        <taxon>Candidatus Palibaumannia</taxon>
    </lineage>
</organism>
<accession>A0A0K2BKY3</accession>
<dbReference type="PATRIC" id="fig|186490.8.peg.90"/>
<evidence type="ECO:0000256" key="5">
    <source>
        <dbReference type="ARBA" id="ARBA00022847"/>
    </source>
</evidence>
<feature type="transmembrane region" description="Helical" evidence="8">
    <location>
        <begin position="200"/>
        <end position="225"/>
    </location>
</feature>
<dbReference type="SUPFAM" id="SSF118215">
    <property type="entry name" value="Proton glutamate symport protein"/>
    <property type="match status" value="1"/>
</dbReference>
<dbReference type="NCBIfam" id="NF008440">
    <property type="entry name" value="PRK11283.1"/>
    <property type="match status" value="1"/>
</dbReference>
<feature type="transmembrane region" description="Helical" evidence="8">
    <location>
        <begin position="47"/>
        <end position="72"/>
    </location>
</feature>
<evidence type="ECO:0000313" key="10">
    <source>
        <dbReference type="Proteomes" id="UP000056466"/>
    </source>
</evidence>
<dbReference type="PROSITE" id="PS00713">
    <property type="entry name" value="NA_DICARBOXYL_SYMP_1"/>
    <property type="match status" value="1"/>
</dbReference>
<evidence type="ECO:0000256" key="3">
    <source>
        <dbReference type="ARBA" id="ARBA00022475"/>
    </source>
</evidence>
<dbReference type="PANTHER" id="PTHR42865:SF7">
    <property type="entry name" value="PROTON_GLUTAMATE-ASPARTATE SYMPORTER"/>
    <property type="match status" value="1"/>
</dbReference>
<dbReference type="GO" id="GO:0005886">
    <property type="term" value="C:plasma membrane"/>
    <property type="evidence" value="ECO:0007669"/>
    <property type="project" value="UniProtKB-SubCell"/>
</dbReference>
<keyword evidence="2" id="KW-0813">Transport</keyword>
<dbReference type="Gene3D" id="1.10.3860.10">
    <property type="entry name" value="Sodium:dicarboxylate symporter"/>
    <property type="match status" value="1"/>
</dbReference>
<feature type="transmembrane region" description="Helical" evidence="8">
    <location>
        <begin position="324"/>
        <end position="351"/>
    </location>
</feature>
<dbReference type="EMBL" id="CP011787">
    <property type="protein sequence ID" value="AKZ65708.1"/>
    <property type="molecule type" value="Genomic_DNA"/>
</dbReference>
<dbReference type="PRINTS" id="PR00173">
    <property type="entry name" value="EDTRNSPORT"/>
</dbReference>
<evidence type="ECO:0000256" key="4">
    <source>
        <dbReference type="ARBA" id="ARBA00022692"/>
    </source>
</evidence>
<evidence type="ECO:0000256" key="8">
    <source>
        <dbReference type="SAM" id="Phobius"/>
    </source>
</evidence>
<dbReference type="InterPro" id="IPR036458">
    <property type="entry name" value="Na:dicarbo_symporter_sf"/>
</dbReference>
<evidence type="ECO:0000256" key="2">
    <source>
        <dbReference type="ARBA" id="ARBA00022448"/>
    </source>
</evidence>